<dbReference type="PRINTS" id="PR01179">
    <property type="entry name" value="ODADCRBXLASE"/>
</dbReference>
<feature type="binding site" evidence="5">
    <location>
        <begin position="288"/>
        <end position="291"/>
    </location>
    <ligand>
        <name>pyridoxal 5'-phosphate</name>
        <dbReference type="ChEBI" id="CHEBI:597326"/>
    </ligand>
</feature>
<dbReference type="InterPro" id="IPR002986">
    <property type="entry name" value="DAP_deCOOHase_LysA"/>
</dbReference>
<evidence type="ECO:0000313" key="10">
    <source>
        <dbReference type="EMBL" id="MCC9294735.1"/>
    </source>
</evidence>
<dbReference type="GO" id="GO:0008836">
    <property type="term" value="F:diaminopimelate decarboxylase activity"/>
    <property type="evidence" value="ECO:0007669"/>
    <property type="project" value="UniProtKB-EC"/>
</dbReference>
<proteinExistence type="inferred from homology"/>
<dbReference type="PANTHER" id="PTHR43727">
    <property type="entry name" value="DIAMINOPIMELATE DECARBOXYLASE"/>
    <property type="match status" value="1"/>
</dbReference>
<keyword evidence="3 5" id="KW-0663">Pyridoxal phosphate</keyword>
<dbReference type="InterPro" id="IPR022643">
    <property type="entry name" value="De-COase2_C"/>
</dbReference>
<keyword evidence="4 5" id="KW-0456">Lyase</keyword>
<comment type="similarity">
    <text evidence="5">Belongs to the Orn/Lys/Arg decarboxylase class-II family. LysA subfamily.</text>
</comment>
<evidence type="ECO:0000256" key="1">
    <source>
        <dbReference type="ARBA" id="ARBA00001933"/>
    </source>
</evidence>
<dbReference type="InterPro" id="IPR009006">
    <property type="entry name" value="Ala_racemase/Decarboxylase_C"/>
</dbReference>
<evidence type="ECO:0000259" key="8">
    <source>
        <dbReference type="Pfam" id="PF00278"/>
    </source>
</evidence>
<dbReference type="Gene3D" id="2.40.37.10">
    <property type="entry name" value="Lyase, Ornithine Decarboxylase, Chain A, domain 1"/>
    <property type="match status" value="1"/>
</dbReference>
<feature type="binding site" evidence="5">
    <location>
        <position position="388"/>
    </location>
    <ligand>
        <name>substrate</name>
    </ligand>
</feature>
<dbReference type="InterPro" id="IPR022657">
    <property type="entry name" value="De-COase2_CS"/>
</dbReference>
<feature type="domain" description="Orn/DAP/Arg decarboxylase 2 N-terminal" evidence="9">
    <location>
        <begin position="40"/>
        <end position="294"/>
    </location>
</feature>
<keyword evidence="2 5" id="KW-0210">Decarboxylase</keyword>
<comment type="function">
    <text evidence="5">Specifically catalyzes the decarboxylation of meso-diaminopimelate (meso-DAP) to L-lysine.</text>
</comment>
<dbReference type="Pfam" id="PF02784">
    <property type="entry name" value="Orn_Arg_deC_N"/>
    <property type="match status" value="1"/>
</dbReference>
<dbReference type="InterPro" id="IPR022644">
    <property type="entry name" value="De-COase2_N"/>
</dbReference>
<evidence type="ECO:0000259" key="9">
    <source>
        <dbReference type="Pfam" id="PF02784"/>
    </source>
</evidence>
<feature type="binding site" evidence="5">
    <location>
        <position position="388"/>
    </location>
    <ligand>
        <name>pyridoxal 5'-phosphate</name>
        <dbReference type="ChEBI" id="CHEBI:597326"/>
    </ligand>
</feature>
<dbReference type="SUPFAM" id="SSF50621">
    <property type="entry name" value="Alanine racemase C-terminal domain-like"/>
    <property type="match status" value="1"/>
</dbReference>
<gene>
    <name evidence="5 10" type="primary">lysA</name>
    <name evidence="10" type="ORF">LN736_07680</name>
</gene>
<dbReference type="RefSeq" id="WP_179978416.1">
    <property type="nucleotide sequence ID" value="NZ_JAJJPB010000007.1"/>
</dbReference>
<dbReference type="CDD" id="cd06828">
    <property type="entry name" value="PLPDE_III_DapDC"/>
    <property type="match status" value="1"/>
</dbReference>
<comment type="subunit">
    <text evidence="5">Homodimer.</text>
</comment>
<dbReference type="EMBL" id="JAJJPB010000007">
    <property type="protein sequence ID" value="MCC9294735.1"/>
    <property type="molecule type" value="Genomic_DNA"/>
</dbReference>
<reference evidence="10" key="1">
    <citation type="submission" date="2021-11" db="EMBL/GenBank/DDBJ databases">
        <authorList>
            <person name="Qingchun L."/>
            <person name="Dong Z."/>
            <person name="Zongwei Q."/>
            <person name="Jia Z."/>
            <person name="Duotao L."/>
        </authorList>
    </citation>
    <scope>NUCLEOTIDE SEQUENCE</scope>
    <source>
        <strain evidence="10">WLY-B-L2</strain>
    </source>
</reference>
<evidence type="ECO:0000256" key="3">
    <source>
        <dbReference type="ARBA" id="ARBA00022898"/>
    </source>
</evidence>
<feature type="modified residue" description="N6-(pyridoxal phosphate)lysine" evidence="5">
    <location>
        <position position="64"/>
    </location>
</feature>
<feature type="binding site" evidence="5">
    <location>
        <position position="246"/>
    </location>
    <ligand>
        <name>pyridoxal 5'-phosphate</name>
        <dbReference type="ChEBI" id="CHEBI:597326"/>
    </ligand>
</feature>
<keyword evidence="5" id="KW-0028">Amino-acid biosynthesis</keyword>
<dbReference type="InterPro" id="IPR000183">
    <property type="entry name" value="Orn/DAP/Arg_de-COase"/>
</dbReference>
<evidence type="ECO:0000256" key="7">
    <source>
        <dbReference type="RuleBase" id="RU003738"/>
    </source>
</evidence>
<dbReference type="PRINTS" id="PR01181">
    <property type="entry name" value="DAPDCRBXLASE"/>
</dbReference>
<dbReference type="Proteomes" id="UP001165422">
    <property type="component" value="Unassembled WGS sequence"/>
</dbReference>
<feature type="binding site" evidence="5">
    <location>
        <position position="291"/>
    </location>
    <ligand>
        <name>substrate</name>
    </ligand>
</feature>
<evidence type="ECO:0000256" key="5">
    <source>
        <dbReference type="HAMAP-Rule" id="MF_02120"/>
    </source>
</evidence>
<protein>
    <recommendedName>
        <fullName evidence="5 6">Diaminopimelate decarboxylase</fullName>
        <shortName evidence="5">DAP decarboxylase</shortName>
        <shortName evidence="5">DAPDC</shortName>
        <ecNumber evidence="5 6">4.1.1.20</ecNumber>
    </recommendedName>
</protein>
<feature type="domain" description="Orn/DAP/Arg decarboxylase 2 C-terminal" evidence="8">
    <location>
        <begin position="34"/>
        <end position="386"/>
    </location>
</feature>
<evidence type="ECO:0000313" key="11">
    <source>
        <dbReference type="Proteomes" id="UP001165422"/>
    </source>
</evidence>
<evidence type="ECO:0000256" key="2">
    <source>
        <dbReference type="ARBA" id="ARBA00022793"/>
    </source>
</evidence>
<dbReference type="PANTHER" id="PTHR43727:SF2">
    <property type="entry name" value="GROUP IV DECARBOXYLASE"/>
    <property type="match status" value="1"/>
</dbReference>
<evidence type="ECO:0000256" key="6">
    <source>
        <dbReference type="NCBIfam" id="TIGR01048"/>
    </source>
</evidence>
<name>A0ABS8N4Q1_9CLOT</name>
<evidence type="ECO:0000256" key="4">
    <source>
        <dbReference type="ARBA" id="ARBA00023239"/>
    </source>
</evidence>
<dbReference type="PROSITE" id="PS00879">
    <property type="entry name" value="ODR_DC_2_2"/>
    <property type="match status" value="1"/>
</dbReference>
<dbReference type="EC" id="4.1.1.20" evidence="5 6"/>
<accession>A0ABS8N4Q1</accession>
<keyword evidence="5 7" id="KW-0457">Lysine biosynthesis</keyword>
<comment type="cofactor">
    <cofactor evidence="1 5 7">
        <name>pyridoxal 5'-phosphate</name>
        <dbReference type="ChEBI" id="CHEBI:597326"/>
    </cofactor>
</comment>
<dbReference type="SUPFAM" id="SSF51419">
    <property type="entry name" value="PLP-binding barrel"/>
    <property type="match status" value="1"/>
</dbReference>
<feature type="binding site" evidence="5">
    <location>
        <position position="360"/>
    </location>
    <ligand>
        <name>substrate</name>
    </ligand>
</feature>
<organism evidence="10 11">
    <name type="scientific">Clostridium aromativorans</name>
    <dbReference type="NCBI Taxonomy" id="2836848"/>
    <lineage>
        <taxon>Bacteria</taxon>
        <taxon>Bacillati</taxon>
        <taxon>Bacillota</taxon>
        <taxon>Clostridia</taxon>
        <taxon>Eubacteriales</taxon>
        <taxon>Clostridiaceae</taxon>
        <taxon>Clostridium</taxon>
    </lineage>
</organism>
<dbReference type="Gene3D" id="3.20.20.10">
    <property type="entry name" value="Alanine racemase"/>
    <property type="match status" value="1"/>
</dbReference>
<sequence length="431" mass="48318">MRLFGNMKVKDNVLYIGGISAEDLAGRFKTPLYVIDEDLVRDKCRRYYRAFEGDRNNKITYAGKAFLTLAMCRIIDSEGLYLDVVSGGELYTAFKSGFPMEKVYFHGNNKTPEEIEMGIDFKVGKFVVDNLCEMEKINFIAQKKDRVQKVLLRVTPGIEAHTHEYIKTGQVDSKFGFTMLNGETMEFIKKAMDMSNLKFVGVHCHIGSEIFEIKPYEDEVEIMLNLVKRIKDETGYEVEELNLGGGFGVYYNKGDNPKSIEDFCNAILVKARADSKKLNIKLPALIIEPGRSIIGNAGTTLYTVGAIKNIPGIRKYIFVDGGMADNIRPALYRAHYECAIANRIQDSCEETVTVGGKCCESGDILIKDVKLPKPETGDILAVFTTGAYCYSMASNYNKVPIPAAVLVKDGEARLISKRQSFDEMIENEIMI</sequence>
<dbReference type="Pfam" id="PF00278">
    <property type="entry name" value="Orn_DAP_Arg_deC"/>
    <property type="match status" value="1"/>
</dbReference>
<comment type="pathway">
    <text evidence="5 7">Amino-acid biosynthesis; L-lysine biosynthesis via DAP pathway; L-lysine from DL-2,6-diaminopimelate: step 1/1.</text>
</comment>
<comment type="catalytic activity">
    <reaction evidence="5 7">
        <text>meso-2,6-diaminopimelate + H(+) = L-lysine + CO2</text>
        <dbReference type="Rhea" id="RHEA:15101"/>
        <dbReference type="ChEBI" id="CHEBI:15378"/>
        <dbReference type="ChEBI" id="CHEBI:16526"/>
        <dbReference type="ChEBI" id="CHEBI:32551"/>
        <dbReference type="ChEBI" id="CHEBI:57791"/>
        <dbReference type="EC" id="4.1.1.20"/>
    </reaction>
</comment>
<feature type="binding site" evidence="5">
    <location>
        <position position="328"/>
    </location>
    <ligand>
        <name>substrate</name>
    </ligand>
</feature>
<dbReference type="InterPro" id="IPR029066">
    <property type="entry name" value="PLP-binding_barrel"/>
</dbReference>
<comment type="caution">
    <text evidence="10">The sequence shown here is derived from an EMBL/GenBank/DDBJ whole genome shotgun (WGS) entry which is preliminary data.</text>
</comment>
<feature type="binding site" evidence="5">
    <location>
        <position position="332"/>
    </location>
    <ligand>
        <name>substrate</name>
    </ligand>
</feature>
<dbReference type="HAMAP" id="MF_02120">
    <property type="entry name" value="LysA"/>
    <property type="match status" value="1"/>
</dbReference>
<keyword evidence="11" id="KW-1185">Reference proteome</keyword>
<dbReference type="NCBIfam" id="TIGR01048">
    <property type="entry name" value="lysA"/>
    <property type="match status" value="1"/>
</dbReference>